<evidence type="ECO:0000256" key="1">
    <source>
        <dbReference type="SAM" id="MobiDB-lite"/>
    </source>
</evidence>
<feature type="compositionally biased region" description="Low complexity" evidence="1">
    <location>
        <begin position="49"/>
        <end position="58"/>
    </location>
</feature>
<proteinExistence type="predicted"/>
<evidence type="ECO:0000313" key="2">
    <source>
        <dbReference type="EMBL" id="KAK5089308.1"/>
    </source>
</evidence>
<name>A0ABR0K828_9EURO</name>
<accession>A0ABR0K828</accession>
<sequence>MSRRASGLLIEEMKYRSKTLGPKIERKQGNAGQKSSVADYKRTLVEPPTTTNTASSSTMVEVAKATARINNGGRRGINEDHDRDVLNHNDDSDIEEDDILATEELLEQFKKGKQRAYITTSIKALSYF</sequence>
<dbReference type="Proteomes" id="UP001345013">
    <property type="component" value="Unassembled WGS sequence"/>
</dbReference>
<feature type="compositionally biased region" description="Basic and acidic residues" evidence="1">
    <location>
        <begin position="76"/>
        <end position="91"/>
    </location>
</feature>
<organism evidence="2 3">
    <name type="scientific">Lithohypha guttulata</name>
    <dbReference type="NCBI Taxonomy" id="1690604"/>
    <lineage>
        <taxon>Eukaryota</taxon>
        <taxon>Fungi</taxon>
        <taxon>Dikarya</taxon>
        <taxon>Ascomycota</taxon>
        <taxon>Pezizomycotina</taxon>
        <taxon>Eurotiomycetes</taxon>
        <taxon>Chaetothyriomycetidae</taxon>
        <taxon>Chaetothyriales</taxon>
        <taxon>Trichomeriaceae</taxon>
        <taxon>Lithohypha</taxon>
    </lineage>
</organism>
<gene>
    <name evidence="2" type="ORF">LTR24_006302</name>
</gene>
<protein>
    <submittedName>
        <fullName evidence="2">Uncharacterized protein</fullName>
    </submittedName>
</protein>
<feature type="region of interest" description="Disordered" evidence="1">
    <location>
        <begin position="70"/>
        <end position="94"/>
    </location>
</feature>
<feature type="region of interest" description="Disordered" evidence="1">
    <location>
        <begin position="20"/>
        <end position="58"/>
    </location>
</feature>
<reference evidence="2 3" key="1">
    <citation type="submission" date="2023-08" db="EMBL/GenBank/DDBJ databases">
        <title>Black Yeasts Isolated from many extreme environments.</title>
        <authorList>
            <person name="Coleine C."/>
            <person name="Stajich J.E."/>
            <person name="Selbmann L."/>
        </authorList>
    </citation>
    <scope>NUCLEOTIDE SEQUENCE [LARGE SCALE GENOMIC DNA]</scope>
    <source>
        <strain evidence="2 3">CCFEE 5885</strain>
    </source>
</reference>
<keyword evidence="3" id="KW-1185">Reference proteome</keyword>
<evidence type="ECO:0000313" key="3">
    <source>
        <dbReference type="Proteomes" id="UP001345013"/>
    </source>
</evidence>
<dbReference type="EMBL" id="JAVRRG010000080">
    <property type="protein sequence ID" value="KAK5089308.1"/>
    <property type="molecule type" value="Genomic_DNA"/>
</dbReference>
<comment type="caution">
    <text evidence="2">The sequence shown here is derived from an EMBL/GenBank/DDBJ whole genome shotgun (WGS) entry which is preliminary data.</text>
</comment>